<dbReference type="Proteomes" id="UP000807115">
    <property type="component" value="Chromosome 7"/>
</dbReference>
<evidence type="ECO:0000313" key="1">
    <source>
        <dbReference type="EMBL" id="KAG0523402.1"/>
    </source>
</evidence>
<dbReference type="AlphaFoldDB" id="A0A921QMI7"/>
<organism evidence="1 2">
    <name type="scientific">Sorghum bicolor</name>
    <name type="common">Sorghum</name>
    <name type="synonym">Sorghum vulgare</name>
    <dbReference type="NCBI Taxonomy" id="4558"/>
    <lineage>
        <taxon>Eukaryota</taxon>
        <taxon>Viridiplantae</taxon>
        <taxon>Streptophyta</taxon>
        <taxon>Embryophyta</taxon>
        <taxon>Tracheophyta</taxon>
        <taxon>Spermatophyta</taxon>
        <taxon>Magnoliopsida</taxon>
        <taxon>Liliopsida</taxon>
        <taxon>Poales</taxon>
        <taxon>Poaceae</taxon>
        <taxon>PACMAD clade</taxon>
        <taxon>Panicoideae</taxon>
        <taxon>Andropogonodae</taxon>
        <taxon>Andropogoneae</taxon>
        <taxon>Sorghinae</taxon>
        <taxon>Sorghum</taxon>
    </lineage>
</organism>
<reference evidence="1" key="1">
    <citation type="journal article" date="2019" name="BMC Genomics">
        <title>A new reference genome for Sorghum bicolor reveals high levels of sequence similarity between sweet and grain genotypes: implications for the genetics of sugar metabolism.</title>
        <authorList>
            <person name="Cooper E.A."/>
            <person name="Brenton Z.W."/>
            <person name="Flinn B.S."/>
            <person name="Jenkins J."/>
            <person name="Shu S."/>
            <person name="Flowers D."/>
            <person name="Luo F."/>
            <person name="Wang Y."/>
            <person name="Xia P."/>
            <person name="Barry K."/>
            <person name="Daum C."/>
            <person name="Lipzen A."/>
            <person name="Yoshinaga Y."/>
            <person name="Schmutz J."/>
            <person name="Saski C."/>
            <person name="Vermerris W."/>
            <person name="Kresovich S."/>
        </authorList>
    </citation>
    <scope>NUCLEOTIDE SEQUENCE</scope>
</reference>
<dbReference type="EMBL" id="CM027686">
    <property type="protein sequence ID" value="KAG0523402.1"/>
    <property type="molecule type" value="Genomic_DNA"/>
</dbReference>
<name>A0A921QMI7_SORBI</name>
<proteinExistence type="predicted"/>
<reference evidence="1" key="2">
    <citation type="submission" date="2020-10" db="EMBL/GenBank/DDBJ databases">
        <authorList>
            <person name="Cooper E.A."/>
            <person name="Brenton Z.W."/>
            <person name="Flinn B.S."/>
            <person name="Jenkins J."/>
            <person name="Shu S."/>
            <person name="Flowers D."/>
            <person name="Luo F."/>
            <person name="Wang Y."/>
            <person name="Xia P."/>
            <person name="Barry K."/>
            <person name="Daum C."/>
            <person name="Lipzen A."/>
            <person name="Yoshinaga Y."/>
            <person name="Schmutz J."/>
            <person name="Saski C."/>
            <person name="Vermerris W."/>
            <person name="Kresovich S."/>
        </authorList>
    </citation>
    <scope>NUCLEOTIDE SEQUENCE</scope>
</reference>
<evidence type="ECO:0000313" key="2">
    <source>
        <dbReference type="Proteomes" id="UP000807115"/>
    </source>
</evidence>
<protein>
    <submittedName>
        <fullName evidence="1">Uncharacterized protein</fullName>
    </submittedName>
</protein>
<gene>
    <name evidence="1" type="ORF">BDA96_07G120400</name>
</gene>
<comment type="caution">
    <text evidence="1">The sequence shown here is derived from an EMBL/GenBank/DDBJ whole genome shotgun (WGS) entry which is preliminary data.</text>
</comment>
<sequence length="116" mass="13486">MLQNANAHALTFRDLPMGEQELRDRVCNYIMTINEDMALEQKWVVSAKPYPIVLSLKKTQRMLNKNEGIHDDCFNLVARKFAFEELEKLKGTNKIVSKHYMDLKFSILIPLQMVTA</sequence>
<accession>A0A921QMI7</accession>